<proteinExistence type="predicted"/>
<gene>
    <name evidence="2" type="ORF">G4B88_005097</name>
</gene>
<dbReference type="SMART" id="SM00256">
    <property type="entry name" value="FBOX"/>
    <property type="match status" value="1"/>
</dbReference>
<name>A0A7J6H6U8_CANSA</name>
<dbReference type="InterPro" id="IPR001810">
    <property type="entry name" value="F-box_dom"/>
</dbReference>
<dbReference type="SUPFAM" id="SSF52058">
    <property type="entry name" value="L domain-like"/>
    <property type="match status" value="1"/>
</dbReference>
<dbReference type="InterPro" id="IPR053772">
    <property type="entry name" value="At1g61320/At1g61330-like"/>
</dbReference>
<dbReference type="Pfam" id="PF23622">
    <property type="entry name" value="LRR_At1g61320_AtMIF1"/>
    <property type="match status" value="2"/>
</dbReference>
<dbReference type="InterPro" id="IPR032675">
    <property type="entry name" value="LRR_dom_sf"/>
</dbReference>
<dbReference type="InterPro" id="IPR055357">
    <property type="entry name" value="LRR_At1g61320_AtMIF1"/>
</dbReference>
<dbReference type="Proteomes" id="UP000583929">
    <property type="component" value="Unassembled WGS sequence"/>
</dbReference>
<dbReference type="PANTHER" id="PTHR34145">
    <property type="entry name" value="OS02G0105600 PROTEIN"/>
    <property type="match status" value="1"/>
</dbReference>
<dbReference type="Gene3D" id="3.80.10.10">
    <property type="entry name" value="Ribonuclease Inhibitor"/>
    <property type="match status" value="1"/>
</dbReference>
<organism evidence="2 3">
    <name type="scientific">Cannabis sativa</name>
    <name type="common">Hemp</name>
    <name type="synonym">Marijuana</name>
    <dbReference type="NCBI Taxonomy" id="3483"/>
    <lineage>
        <taxon>Eukaryota</taxon>
        <taxon>Viridiplantae</taxon>
        <taxon>Streptophyta</taxon>
        <taxon>Embryophyta</taxon>
        <taxon>Tracheophyta</taxon>
        <taxon>Spermatophyta</taxon>
        <taxon>Magnoliopsida</taxon>
        <taxon>eudicotyledons</taxon>
        <taxon>Gunneridae</taxon>
        <taxon>Pentapetalae</taxon>
        <taxon>rosids</taxon>
        <taxon>fabids</taxon>
        <taxon>Rosales</taxon>
        <taxon>Cannabaceae</taxon>
        <taxon>Cannabis</taxon>
    </lineage>
</organism>
<feature type="domain" description="F-box" evidence="1">
    <location>
        <begin position="12"/>
        <end position="48"/>
    </location>
</feature>
<evidence type="ECO:0000259" key="1">
    <source>
        <dbReference type="PROSITE" id="PS50181"/>
    </source>
</evidence>
<dbReference type="Pfam" id="PF00646">
    <property type="entry name" value="F-box"/>
    <property type="match status" value="1"/>
</dbReference>
<dbReference type="InterPro" id="IPR036047">
    <property type="entry name" value="F-box-like_dom_sf"/>
</dbReference>
<protein>
    <recommendedName>
        <fullName evidence="1">F-box domain-containing protein</fullName>
    </recommendedName>
</protein>
<dbReference type="AlphaFoldDB" id="A0A7J6H6U8"/>
<dbReference type="PROSITE" id="PS50181">
    <property type="entry name" value="FBOX"/>
    <property type="match status" value="1"/>
</dbReference>
<dbReference type="PANTHER" id="PTHR34145:SF51">
    <property type="entry name" value="FBD DOMAIN-CONTAINING PROTEIN"/>
    <property type="match status" value="1"/>
</dbReference>
<evidence type="ECO:0000313" key="2">
    <source>
        <dbReference type="EMBL" id="KAF4390179.1"/>
    </source>
</evidence>
<accession>A0A7J6H6U8</accession>
<dbReference type="EMBL" id="JAATIQ010000064">
    <property type="protein sequence ID" value="KAF4390179.1"/>
    <property type="molecule type" value="Genomic_DNA"/>
</dbReference>
<dbReference type="Gene3D" id="1.20.1280.50">
    <property type="match status" value="1"/>
</dbReference>
<comment type="caution">
    <text evidence="2">The sequence shown here is derived from an EMBL/GenBank/DDBJ whole genome shotgun (WGS) entry which is preliminary data.</text>
</comment>
<evidence type="ECO:0000313" key="3">
    <source>
        <dbReference type="Proteomes" id="UP000583929"/>
    </source>
</evidence>
<reference evidence="2 3" key="1">
    <citation type="journal article" date="2020" name="bioRxiv">
        <title>Sequence and annotation of 42 cannabis genomes reveals extensive copy number variation in cannabinoid synthesis and pathogen resistance genes.</title>
        <authorList>
            <person name="Mckernan K.J."/>
            <person name="Helbert Y."/>
            <person name="Kane L.T."/>
            <person name="Ebling H."/>
            <person name="Zhang L."/>
            <person name="Liu B."/>
            <person name="Eaton Z."/>
            <person name="Mclaughlin S."/>
            <person name="Kingan S."/>
            <person name="Baybayan P."/>
            <person name="Concepcion G."/>
            <person name="Jordan M."/>
            <person name="Riva A."/>
            <person name="Barbazuk W."/>
            <person name="Harkins T."/>
        </authorList>
    </citation>
    <scope>NUCLEOTIDE SEQUENCE [LARGE SCALE GENOMIC DNA]</scope>
    <source>
        <strain evidence="3">cv. Jamaican Lion 4</strain>
        <tissue evidence="2">Leaf</tissue>
    </source>
</reference>
<dbReference type="SUPFAM" id="SSF81383">
    <property type="entry name" value="F-box domain"/>
    <property type="match status" value="1"/>
</dbReference>
<keyword evidence="3" id="KW-1185">Reference proteome</keyword>
<sequence>MRREDIIINGVDDHFSYLPQHIVHHIFSFLTTKDVIRTSLLSKHFFHIWCTFPILNFDYQLFSTSTYNSSTTCSQRLIKFFETIIASLKRIPQNSCDLDSFTCRFPLTKLPKPNDNIINNVLAYSLEYGIANKVKHLTIECTTRTHQTSNIVVRDQDQDSQETNKPLLPPLLPVKVFSSKWIKTMNLCGIALLNVENSIIIKCPLLEDLIFERCNTTIRPTTILISCPKLKSIKFIDSKDFDTIEMTKDNEVLESFSFELQGITGRFDGNKIDLQSCKQSLKTLILANTQVSDEWFSEQVSKLISLESLRITCCESLHTIKIGMSNKNLQNMELINCKAMEDIKVVSPSLKYFHYGCLNNRRHNNQILNLNLYECENLKDVRLEGANITNKWIEDHFNPLTGFRILEKFHLFKCNVVEKVEIDYTICNNQYLKSVELVSCYKLSTIKIEAPNLHWFDYDGPTLSSGVLVTSTNNKLEAQITHLIFPEEAKDDLFPPLCDLKHLKIKILRESILGYNIMKLIESLLWLAPSVETISISLCIASKNTKVHEQLQPSQFLLKLDRIDKMEEDVWELEECCVQYLVKCWRHNLTKIEVVDDFQDYEERAILLQNYFMENVGIKANFQFNLLI</sequence>